<dbReference type="PANTHER" id="PTHR47505">
    <property type="entry name" value="DNA UTILIZATION PROTEIN YHGH"/>
    <property type="match status" value="1"/>
</dbReference>
<dbReference type="Proteomes" id="UP000050471">
    <property type="component" value="Unassembled WGS sequence"/>
</dbReference>
<dbReference type="Gene3D" id="3.40.50.2020">
    <property type="match status" value="1"/>
</dbReference>
<dbReference type="SUPFAM" id="SSF53271">
    <property type="entry name" value="PRTase-like"/>
    <property type="match status" value="1"/>
</dbReference>
<comment type="similarity">
    <text evidence="1">Belongs to the ComF/GntX family.</text>
</comment>
<dbReference type="OrthoDB" id="9779910at2"/>
<feature type="domain" description="Double zinc ribbon" evidence="2">
    <location>
        <begin position="4"/>
        <end position="64"/>
    </location>
</feature>
<keyword evidence="4" id="KW-1185">Reference proteome</keyword>
<dbReference type="CDD" id="cd06223">
    <property type="entry name" value="PRTases_typeI"/>
    <property type="match status" value="1"/>
</dbReference>
<accession>A0A0P7IY56</accession>
<proteinExistence type="inferred from homology"/>
<comment type="caution">
    <text evidence="3">The sequence shown here is derived from an EMBL/GenBank/DDBJ whole genome shotgun (WGS) entry which is preliminary data.</text>
</comment>
<evidence type="ECO:0000313" key="3">
    <source>
        <dbReference type="EMBL" id="KPN64696.1"/>
    </source>
</evidence>
<dbReference type="InterPro" id="IPR000836">
    <property type="entry name" value="PRTase_dom"/>
</dbReference>
<protein>
    <submittedName>
        <fullName evidence="3">Competence protein ComF</fullName>
    </submittedName>
</protein>
<evidence type="ECO:0000313" key="4">
    <source>
        <dbReference type="Proteomes" id="UP000050471"/>
    </source>
</evidence>
<reference evidence="3 4" key="1">
    <citation type="submission" date="2015-09" db="EMBL/GenBank/DDBJ databases">
        <title>Draft genome sequence of Aliiroseovarius crassostreae CV919-312TSm, the causative agent of Roseovarius Oyster Disease (formerly Juvenile Oyster Disease).</title>
        <authorList>
            <person name="Kessner L."/>
            <person name="Spinard E."/>
            <person name="Nelson D."/>
        </authorList>
    </citation>
    <scope>NUCLEOTIDE SEQUENCE [LARGE SCALE GENOMIC DNA]</scope>
    <source>
        <strain evidence="3 4">CV919-312</strain>
    </source>
</reference>
<dbReference type="InterPro" id="IPR029057">
    <property type="entry name" value="PRTase-like"/>
</dbReference>
<dbReference type="EMBL" id="LKBA01000001">
    <property type="protein sequence ID" value="KPN64696.1"/>
    <property type="molecule type" value="Genomic_DNA"/>
</dbReference>
<dbReference type="PANTHER" id="PTHR47505:SF1">
    <property type="entry name" value="DNA UTILIZATION PROTEIN YHGH"/>
    <property type="match status" value="1"/>
</dbReference>
<name>A0A0P7IY56_9RHOB</name>
<dbReference type="AlphaFoldDB" id="A0A0P7IY56"/>
<dbReference type="RefSeq" id="WP_055187174.1">
    <property type="nucleotide sequence ID" value="NZ_FPBS01000015.1"/>
</dbReference>
<dbReference type="Pfam" id="PF18912">
    <property type="entry name" value="DZR_2"/>
    <property type="match status" value="1"/>
</dbReference>
<evidence type="ECO:0000259" key="2">
    <source>
        <dbReference type="Pfam" id="PF18912"/>
    </source>
</evidence>
<evidence type="ECO:0000256" key="1">
    <source>
        <dbReference type="ARBA" id="ARBA00008007"/>
    </source>
</evidence>
<dbReference type="InterPro" id="IPR044005">
    <property type="entry name" value="DZR_2"/>
</dbReference>
<organism evidence="3 4">
    <name type="scientific">Aliiroseovarius crassostreae</name>
    <dbReference type="NCBI Taxonomy" id="154981"/>
    <lineage>
        <taxon>Bacteria</taxon>
        <taxon>Pseudomonadati</taxon>
        <taxon>Pseudomonadota</taxon>
        <taxon>Alphaproteobacteria</taxon>
        <taxon>Rhodobacterales</taxon>
        <taxon>Paracoccaceae</taxon>
        <taxon>Aliiroseovarius</taxon>
    </lineage>
</organism>
<gene>
    <name evidence="3" type="ORF">AKJ29_05480</name>
</gene>
<dbReference type="InterPro" id="IPR051910">
    <property type="entry name" value="ComF/GntX_DNA_util-trans"/>
</dbReference>
<sequence length="238" mass="26251">MQSALRLLYPPQCVCCGDQVESEFGLCGACWRDTPFIEGVVCDLCGAPLLGEDDHHVSHCDDCLKTDRLWAHGRSALQYRDNARRMVLALKHGDRTDLSRPAAGWMARAIAPVLPQNALIVPIPIHWTRLLKRRFNQAAELGRALSDRLDLEFAPDLLIRPRRTSVHDGLSTDERFENMKGAIKPHPKRRRTLSGRHILLVDDVMTSGATFSAGADACLDAGAASVTVLSLARVAKEP</sequence>
<dbReference type="STRING" id="154981.AKJ29_05480"/>